<dbReference type="Proteomes" id="UP000198683">
    <property type="component" value="Unassembled WGS sequence"/>
</dbReference>
<accession>A0A1G9H3K3</accession>
<evidence type="ECO:0000313" key="1">
    <source>
        <dbReference type="EMBL" id="SDL07527.1"/>
    </source>
</evidence>
<evidence type="ECO:0000313" key="2">
    <source>
        <dbReference type="Proteomes" id="UP000198683"/>
    </source>
</evidence>
<sequence>MRCSLRPLPEESQWQLLTEAGLHEDFQAMWIGSDDLDEIAARLGLDTTGAFECDLATALRWHGAGSHPSVFWFGPHAPGWTVVLMVAGGLPLFELPDGRVFTFRYLRATGEFHAVPGLYDAAGLDDLDLKDRHGDESDIDPHLVAVGRLTGRFVDRAWLAERRTLCRG</sequence>
<dbReference type="AlphaFoldDB" id="A0A1G9H3K3"/>
<keyword evidence="2" id="KW-1185">Reference proteome</keyword>
<protein>
    <submittedName>
        <fullName evidence="1">Uncharacterized protein</fullName>
    </submittedName>
</protein>
<organism evidence="1 2">
    <name type="scientific">Nonomuraea maritima</name>
    <dbReference type="NCBI Taxonomy" id="683260"/>
    <lineage>
        <taxon>Bacteria</taxon>
        <taxon>Bacillati</taxon>
        <taxon>Actinomycetota</taxon>
        <taxon>Actinomycetes</taxon>
        <taxon>Streptosporangiales</taxon>
        <taxon>Streptosporangiaceae</taxon>
        <taxon>Nonomuraea</taxon>
    </lineage>
</organism>
<reference evidence="1 2" key="1">
    <citation type="submission" date="2016-10" db="EMBL/GenBank/DDBJ databases">
        <authorList>
            <person name="de Groot N.N."/>
        </authorList>
    </citation>
    <scope>NUCLEOTIDE SEQUENCE [LARGE SCALE GENOMIC DNA]</scope>
    <source>
        <strain evidence="1 2">CGMCC 4.5681</strain>
    </source>
</reference>
<gene>
    <name evidence="1" type="ORF">SAMN05421874_11578</name>
</gene>
<proteinExistence type="predicted"/>
<dbReference type="EMBL" id="FNFB01000015">
    <property type="protein sequence ID" value="SDL07527.1"/>
    <property type="molecule type" value="Genomic_DNA"/>
</dbReference>
<name>A0A1G9H3K3_9ACTN</name>
<dbReference type="STRING" id="683260.SAMN05421874_11578"/>